<feature type="compositionally biased region" description="Basic and acidic residues" evidence="1">
    <location>
        <begin position="78"/>
        <end position="88"/>
    </location>
</feature>
<feature type="chain" id="PRO_5017082908" evidence="2">
    <location>
        <begin position="23"/>
        <end position="132"/>
    </location>
</feature>
<keyword evidence="2" id="KW-0732">Signal</keyword>
<proteinExistence type="predicted"/>
<reference evidence="3 4" key="1">
    <citation type="submission" date="2014-10" db="EMBL/GenBank/DDBJ databases">
        <title>Draft genome of the hookworm Ancylostoma caninum.</title>
        <authorList>
            <person name="Mitreva M."/>
        </authorList>
    </citation>
    <scope>NUCLEOTIDE SEQUENCE [LARGE SCALE GENOMIC DNA]</scope>
    <source>
        <strain evidence="3 4">Baltimore</strain>
    </source>
</reference>
<dbReference type="Proteomes" id="UP000252519">
    <property type="component" value="Unassembled WGS sequence"/>
</dbReference>
<gene>
    <name evidence="3" type="ORF">ANCCAN_11724</name>
</gene>
<keyword evidence="4" id="KW-1185">Reference proteome</keyword>
<protein>
    <submittedName>
        <fullName evidence="3">Uncharacterized protein</fullName>
    </submittedName>
</protein>
<accession>A0A368GD65</accession>
<evidence type="ECO:0000313" key="4">
    <source>
        <dbReference type="Proteomes" id="UP000252519"/>
    </source>
</evidence>
<organism evidence="3 4">
    <name type="scientific">Ancylostoma caninum</name>
    <name type="common">Dog hookworm</name>
    <dbReference type="NCBI Taxonomy" id="29170"/>
    <lineage>
        <taxon>Eukaryota</taxon>
        <taxon>Metazoa</taxon>
        <taxon>Ecdysozoa</taxon>
        <taxon>Nematoda</taxon>
        <taxon>Chromadorea</taxon>
        <taxon>Rhabditida</taxon>
        <taxon>Rhabditina</taxon>
        <taxon>Rhabditomorpha</taxon>
        <taxon>Strongyloidea</taxon>
        <taxon>Ancylostomatidae</taxon>
        <taxon>Ancylostomatinae</taxon>
        <taxon>Ancylostoma</taxon>
    </lineage>
</organism>
<dbReference type="AlphaFoldDB" id="A0A368GD65"/>
<feature type="region of interest" description="Disordered" evidence="1">
    <location>
        <begin position="68"/>
        <end position="94"/>
    </location>
</feature>
<comment type="caution">
    <text evidence="3">The sequence shown here is derived from an EMBL/GenBank/DDBJ whole genome shotgun (WGS) entry which is preliminary data.</text>
</comment>
<feature type="signal peptide" evidence="2">
    <location>
        <begin position="1"/>
        <end position="22"/>
    </location>
</feature>
<name>A0A368GD65_ANCCA</name>
<evidence type="ECO:0000256" key="1">
    <source>
        <dbReference type="SAM" id="MobiDB-lite"/>
    </source>
</evidence>
<evidence type="ECO:0000256" key="2">
    <source>
        <dbReference type="SAM" id="SignalP"/>
    </source>
</evidence>
<sequence length="132" mass="15096">MNFLKHIVFLFLSSLLILHALAIFEGNEVPRLKKRLSNDALIRLIMRLNSALASFKLNHSVTKELYMQTTKQKPTQHAHGEEGRKESGLRPPKRRRRFLELLSVARAMHVTSVEEVATVAATSLQIQTNPWL</sequence>
<evidence type="ECO:0000313" key="3">
    <source>
        <dbReference type="EMBL" id="RCN42321.1"/>
    </source>
</evidence>
<dbReference type="OrthoDB" id="5776814at2759"/>
<dbReference type="EMBL" id="JOJR01000200">
    <property type="protein sequence ID" value="RCN42321.1"/>
    <property type="molecule type" value="Genomic_DNA"/>
</dbReference>